<sequence length="172" mass="18502">MNTLRKERAVHGWTATGSRLNKSAVSYSDAMEAMAYTRREDVMRRLEQQQQQQDGGKGWEGARRRLTYSRPTSASRGGEWSPLASGKVKQGGGGSATKKRPQTASARFTSSSDRVRSGPAVAPSSLARSTSPSTSPPAGRPSPHSGRGGGGGEEGKEKKREERNEKGRRTLS</sequence>
<accession>A0A7S3GCC0</accession>
<name>A0A7S3GCC0_9EUKA</name>
<reference evidence="2" key="1">
    <citation type="submission" date="2021-01" db="EMBL/GenBank/DDBJ databases">
        <authorList>
            <person name="Corre E."/>
            <person name="Pelletier E."/>
            <person name="Niang G."/>
            <person name="Scheremetjew M."/>
            <person name="Finn R."/>
            <person name="Kale V."/>
            <person name="Holt S."/>
            <person name="Cochrane G."/>
            <person name="Meng A."/>
            <person name="Brown T."/>
            <person name="Cohen L."/>
        </authorList>
    </citation>
    <scope>NUCLEOTIDE SEQUENCE</scope>
    <source>
        <strain evidence="2">NIES-2562</strain>
    </source>
</reference>
<organism evidence="2">
    <name type="scientific">Palpitomonas bilix</name>
    <dbReference type="NCBI Taxonomy" id="652834"/>
    <lineage>
        <taxon>Eukaryota</taxon>
        <taxon>Eukaryota incertae sedis</taxon>
    </lineage>
</organism>
<feature type="compositionally biased region" description="Low complexity" evidence="1">
    <location>
        <begin position="123"/>
        <end position="133"/>
    </location>
</feature>
<feature type="compositionally biased region" description="Basic and acidic residues" evidence="1">
    <location>
        <begin position="153"/>
        <end position="172"/>
    </location>
</feature>
<evidence type="ECO:0000313" key="2">
    <source>
        <dbReference type="EMBL" id="CAE0261185.1"/>
    </source>
</evidence>
<feature type="region of interest" description="Disordered" evidence="1">
    <location>
        <begin position="42"/>
        <end position="172"/>
    </location>
</feature>
<dbReference type="AlphaFoldDB" id="A0A7S3GCC0"/>
<dbReference type="EMBL" id="HBIB01036184">
    <property type="protein sequence ID" value="CAE0261185.1"/>
    <property type="molecule type" value="Transcribed_RNA"/>
</dbReference>
<feature type="region of interest" description="Disordered" evidence="1">
    <location>
        <begin position="1"/>
        <end position="22"/>
    </location>
</feature>
<protein>
    <submittedName>
        <fullName evidence="2">Uncharacterized protein</fullName>
    </submittedName>
</protein>
<proteinExistence type="predicted"/>
<gene>
    <name evidence="2" type="ORF">PBIL07802_LOCUS23475</name>
</gene>
<feature type="compositionally biased region" description="Polar residues" evidence="1">
    <location>
        <begin position="102"/>
        <end position="112"/>
    </location>
</feature>
<feature type="compositionally biased region" description="Basic and acidic residues" evidence="1">
    <location>
        <begin position="1"/>
        <end position="10"/>
    </location>
</feature>
<evidence type="ECO:0000256" key="1">
    <source>
        <dbReference type="SAM" id="MobiDB-lite"/>
    </source>
</evidence>